<protein>
    <submittedName>
        <fullName evidence="1">Uncharacterized protein</fullName>
    </submittedName>
</protein>
<sequence length="62" mass="7456">MAKIKEELDPKWTNKCLNCRKLISYDVLGSQFCVECDVMFRDKIREINRLRFIFKIWGKNNG</sequence>
<dbReference type="AlphaFoldDB" id="A0A0F9V3K3"/>
<dbReference type="EMBL" id="LAZR01000694">
    <property type="protein sequence ID" value="KKN60473.1"/>
    <property type="molecule type" value="Genomic_DNA"/>
</dbReference>
<organism evidence="1">
    <name type="scientific">marine sediment metagenome</name>
    <dbReference type="NCBI Taxonomy" id="412755"/>
    <lineage>
        <taxon>unclassified sequences</taxon>
        <taxon>metagenomes</taxon>
        <taxon>ecological metagenomes</taxon>
    </lineage>
</organism>
<accession>A0A0F9V3K3</accession>
<gene>
    <name evidence="1" type="ORF">LCGC14_0531190</name>
</gene>
<name>A0A0F9V3K3_9ZZZZ</name>
<comment type="caution">
    <text evidence="1">The sequence shown here is derived from an EMBL/GenBank/DDBJ whole genome shotgun (WGS) entry which is preliminary data.</text>
</comment>
<evidence type="ECO:0000313" key="1">
    <source>
        <dbReference type="EMBL" id="KKN60473.1"/>
    </source>
</evidence>
<reference evidence="1" key="1">
    <citation type="journal article" date="2015" name="Nature">
        <title>Complex archaea that bridge the gap between prokaryotes and eukaryotes.</title>
        <authorList>
            <person name="Spang A."/>
            <person name="Saw J.H."/>
            <person name="Jorgensen S.L."/>
            <person name="Zaremba-Niedzwiedzka K."/>
            <person name="Martijn J."/>
            <person name="Lind A.E."/>
            <person name="van Eijk R."/>
            <person name="Schleper C."/>
            <person name="Guy L."/>
            <person name="Ettema T.J."/>
        </authorList>
    </citation>
    <scope>NUCLEOTIDE SEQUENCE</scope>
</reference>
<proteinExistence type="predicted"/>